<evidence type="ECO:0000256" key="2">
    <source>
        <dbReference type="SAM" id="MobiDB-lite"/>
    </source>
</evidence>
<accession>A0A8H4VL72</accession>
<proteinExistence type="predicted"/>
<keyword evidence="1" id="KW-0175">Coiled coil</keyword>
<protein>
    <recommendedName>
        <fullName evidence="5">WD40 repeat-like protein</fullName>
    </recommendedName>
</protein>
<name>A0A8H4VL72_9AGAR</name>
<dbReference type="GO" id="GO:0005814">
    <property type="term" value="C:centriole"/>
    <property type="evidence" value="ECO:0007669"/>
    <property type="project" value="TreeGrafter"/>
</dbReference>
<dbReference type="InterPro" id="IPR001680">
    <property type="entry name" value="WD40_rpt"/>
</dbReference>
<dbReference type="InterPro" id="IPR015943">
    <property type="entry name" value="WD40/YVTN_repeat-like_dom_sf"/>
</dbReference>
<dbReference type="Pfam" id="PF00400">
    <property type="entry name" value="WD40"/>
    <property type="match status" value="1"/>
</dbReference>
<feature type="compositionally biased region" description="Low complexity" evidence="2">
    <location>
        <begin position="454"/>
        <end position="466"/>
    </location>
</feature>
<feature type="compositionally biased region" description="Polar residues" evidence="2">
    <location>
        <begin position="319"/>
        <end position="334"/>
    </location>
</feature>
<evidence type="ECO:0000313" key="4">
    <source>
        <dbReference type="Proteomes" id="UP000521872"/>
    </source>
</evidence>
<dbReference type="GO" id="GO:0000278">
    <property type="term" value="P:mitotic cell cycle"/>
    <property type="evidence" value="ECO:0007669"/>
    <property type="project" value="TreeGrafter"/>
</dbReference>
<keyword evidence="4" id="KW-1185">Reference proteome</keyword>
<feature type="compositionally biased region" description="Polar residues" evidence="2">
    <location>
        <begin position="428"/>
        <end position="440"/>
    </location>
</feature>
<dbReference type="InterPro" id="IPR036322">
    <property type="entry name" value="WD40_repeat_dom_sf"/>
</dbReference>
<dbReference type="SMART" id="SM00320">
    <property type="entry name" value="WD40"/>
    <property type="match status" value="3"/>
</dbReference>
<organism evidence="3 4">
    <name type="scientific">Agrocybe pediades</name>
    <dbReference type="NCBI Taxonomy" id="84607"/>
    <lineage>
        <taxon>Eukaryota</taxon>
        <taxon>Fungi</taxon>
        <taxon>Dikarya</taxon>
        <taxon>Basidiomycota</taxon>
        <taxon>Agaricomycotina</taxon>
        <taxon>Agaricomycetes</taxon>
        <taxon>Agaricomycetidae</taxon>
        <taxon>Agaricales</taxon>
        <taxon>Agaricineae</taxon>
        <taxon>Strophariaceae</taxon>
        <taxon>Agrocybe</taxon>
    </lineage>
</organism>
<dbReference type="GO" id="GO:0005737">
    <property type="term" value="C:cytoplasm"/>
    <property type="evidence" value="ECO:0007669"/>
    <property type="project" value="TreeGrafter"/>
</dbReference>
<evidence type="ECO:0008006" key="5">
    <source>
        <dbReference type="Google" id="ProtNLM"/>
    </source>
</evidence>
<sequence>MHMIANTTADALSISDAAILKKAPSSIPICLDLVEEPTASSWTPDNTFLYISSSHKVHRYDPASNCLKDVYSHNAGRISQLVAKGNKTVIFSSEEAVYTLECDPEPTISQTYTSHKNSITSLSLSNDNTLLASTSNAAVHVHNLALGSLAAMRSLPNHNINTCIFHPHSRTRLLVGAGKQLLVYDTTRPSSPLKTVVLNDAGAADISAVACSLVDLEKEKALFRVLNLKATLTTIEFSPEGAAIYLGTDTGKIMVVDLRALDKPSKGITLSNHGSPIQTISVQKKARSSSDMAVKTPASHSTQVKKTPSENLPPPRRPASSTVPQGSKSASKMVSSPARARAGVATSPIARRSSSLKDGPGGTPIRRPREGKQVLSPVRDPLGNSASSRDLAGQLDELADRKRGKAKEVDTDAKPLSSTTRAKRSPSPRRNATISATRVSTRPLDAENPRRARTLPSSSSASVVPSRTRKSSNAGIITSVSDGEHLVNAHTATTPIGPRSSPVPRRSRTVSSASRASAVSSNTKTTKTASMTSRSSSSASRPGSSLTSATTQPSSSSAASSPTSAAVRGFDLKSFALLRGEMSRTPSPDMPTLHASGDAGMGVGDPLTPVPMSKQQQKKQSMSVLGMGTPEVNRWVQAGKEGKVDKGKGKTVGFEDDEDRLSGAGGDVEEEEQRLMKERERTLSLQISPQRPLRIASTQSTTSHAGSLPIGSLSPNMPIDLSPGHTGTAAAAAAGSAQDLLKTIVQDVMFDFQRETKAEMMGLHLDLLRMGRSWKAELRQLMEEYVGDLRDLREENQRLRVENERLRRGF</sequence>
<evidence type="ECO:0000256" key="1">
    <source>
        <dbReference type="SAM" id="Coils"/>
    </source>
</evidence>
<gene>
    <name evidence="3" type="ORF">D9613_002560</name>
</gene>
<dbReference type="PANTHER" id="PTHR44414">
    <property type="entry name" value="PROTEIN NEDD1"/>
    <property type="match status" value="1"/>
</dbReference>
<dbReference type="GO" id="GO:0007020">
    <property type="term" value="P:microtubule nucleation"/>
    <property type="evidence" value="ECO:0007669"/>
    <property type="project" value="TreeGrafter"/>
</dbReference>
<dbReference type="SUPFAM" id="SSF50978">
    <property type="entry name" value="WD40 repeat-like"/>
    <property type="match status" value="1"/>
</dbReference>
<feature type="compositionally biased region" description="Polar residues" evidence="2">
    <location>
        <begin position="298"/>
        <end position="310"/>
    </location>
</feature>
<dbReference type="GO" id="GO:0043015">
    <property type="term" value="F:gamma-tubulin binding"/>
    <property type="evidence" value="ECO:0007669"/>
    <property type="project" value="TreeGrafter"/>
</dbReference>
<feature type="compositionally biased region" description="Basic and acidic residues" evidence="2">
    <location>
        <begin position="398"/>
        <end position="413"/>
    </location>
</feature>
<feature type="region of interest" description="Disordered" evidence="2">
    <location>
        <begin position="582"/>
        <end position="617"/>
    </location>
</feature>
<feature type="compositionally biased region" description="Polar residues" evidence="2">
    <location>
        <begin position="471"/>
        <end position="481"/>
    </location>
</feature>
<feature type="compositionally biased region" description="Low complexity" evidence="2">
    <location>
        <begin position="498"/>
        <end position="565"/>
    </location>
</feature>
<dbReference type="AlphaFoldDB" id="A0A8H4VL72"/>
<feature type="region of interest" description="Disordered" evidence="2">
    <location>
        <begin position="279"/>
        <end position="565"/>
    </location>
</feature>
<feature type="region of interest" description="Disordered" evidence="2">
    <location>
        <begin position="640"/>
        <end position="670"/>
    </location>
</feature>
<dbReference type="GO" id="GO:0036064">
    <property type="term" value="C:ciliary basal body"/>
    <property type="evidence" value="ECO:0007669"/>
    <property type="project" value="TreeGrafter"/>
</dbReference>
<dbReference type="Gene3D" id="2.130.10.10">
    <property type="entry name" value="YVTN repeat-like/Quinoprotein amine dehydrogenase"/>
    <property type="match status" value="1"/>
</dbReference>
<dbReference type="EMBL" id="JAACJL010000044">
    <property type="protein sequence ID" value="KAF4614876.1"/>
    <property type="molecule type" value="Genomic_DNA"/>
</dbReference>
<dbReference type="GO" id="GO:0000922">
    <property type="term" value="C:spindle pole"/>
    <property type="evidence" value="ECO:0007669"/>
    <property type="project" value="TreeGrafter"/>
</dbReference>
<reference evidence="3 4" key="1">
    <citation type="submission" date="2019-12" db="EMBL/GenBank/DDBJ databases">
        <authorList>
            <person name="Floudas D."/>
            <person name="Bentzer J."/>
            <person name="Ahren D."/>
            <person name="Johansson T."/>
            <person name="Persson P."/>
            <person name="Tunlid A."/>
        </authorList>
    </citation>
    <scope>NUCLEOTIDE SEQUENCE [LARGE SCALE GENOMIC DNA]</scope>
    <source>
        <strain evidence="3 4">CBS 102.39</strain>
    </source>
</reference>
<dbReference type="InterPro" id="IPR052818">
    <property type="entry name" value="NEDD1_Spindle_Assembly"/>
</dbReference>
<comment type="caution">
    <text evidence="3">The sequence shown here is derived from an EMBL/GenBank/DDBJ whole genome shotgun (WGS) entry which is preliminary data.</text>
</comment>
<evidence type="ECO:0000313" key="3">
    <source>
        <dbReference type="EMBL" id="KAF4614876.1"/>
    </source>
</evidence>
<dbReference type="PANTHER" id="PTHR44414:SF1">
    <property type="entry name" value="PROTEIN NEDD1"/>
    <property type="match status" value="1"/>
</dbReference>
<dbReference type="Proteomes" id="UP000521872">
    <property type="component" value="Unassembled WGS sequence"/>
</dbReference>
<feature type="coiled-coil region" evidence="1">
    <location>
        <begin position="775"/>
        <end position="809"/>
    </location>
</feature>